<comment type="caution">
    <text evidence="1">The sequence shown here is derived from an EMBL/GenBank/DDBJ whole genome shotgun (WGS) entry which is preliminary data.</text>
</comment>
<proteinExistence type="predicted"/>
<feature type="non-terminal residue" evidence="1">
    <location>
        <position position="43"/>
    </location>
</feature>
<name>X1S2A1_9ZZZZ</name>
<evidence type="ECO:0000313" key="1">
    <source>
        <dbReference type="EMBL" id="GAI69550.1"/>
    </source>
</evidence>
<organism evidence="1">
    <name type="scientific">marine sediment metagenome</name>
    <dbReference type="NCBI Taxonomy" id="412755"/>
    <lineage>
        <taxon>unclassified sequences</taxon>
        <taxon>metagenomes</taxon>
        <taxon>ecological metagenomes</taxon>
    </lineage>
</organism>
<protein>
    <submittedName>
        <fullName evidence="1">Uncharacterized protein</fullName>
    </submittedName>
</protein>
<dbReference type="AlphaFoldDB" id="X1S2A1"/>
<gene>
    <name evidence="1" type="ORF">S06H3_66615</name>
</gene>
<sequence length="43" mass="5120">MKSRGTTWDWIKYLPHSLEVFKGNQPIFIEALFSVFFFKILSP</sequence>
<dbReference type="EMBL" id="BARV01045508">
    <property type="protein sequence ID" value="GAI69550.1"/>
    <property type="molecule type" value="Genomic_DNA"/>
</dbReference>
<accession>X1S2A1</accession>
<reference evidence="1" key="1">
    <citation type="journal article" date="2014" name="Front. Microbiol.">
        <title>High frequency of phylogenetically diverse reductive dehalogenase-homologous genes in deep subseafloor sedimentary metagenomes.</title>
        <authorList>
            <person name="Kawai M."/>
            <person name="Futagami T."/>
            <person name="Toyoda A."/>
            <person name="Takaki Y."/>
            <person name="Nishi S."/>
            <person name="Hori S."/>
            <person name="Arai W."/>
            <person name="Tsubouchi T."/>
            <person name="Morono Y."/>
            <person name="Uchiyama I."/>
            <person name="Ito T."/>
            <person name="Fujiyama A."/>
            <person name="Inagaki F."/>
            <person name="Takami H."/>
        </authorList>
    </citation>
    <scope>NUCLEOTIDE SEQUENCE</scope>
    <source>
        <strain evidence="1">Expedition CK06-06</strain>
    </source>
</reference>